<dbReference type="EMBL" id="CAJOAY010019075">
    <property type="protein sequence ID" value="CAF4327064.1"/>
    <property type="molecule type" value="Genomic_DNA"/>
</dbReference>
<proteinExistence type="predicted"/>
<reference evidence="1" key="1">
    <citation type="submission" date="2021-02" db="EMBL/GenBank/DDBJ databases">
        <authorList>
            <person name="Nowell W R."/>
        </authorList>
    </citation>
    <scope>NUCLEOTIDE SEQUENCE</scope>
</reference>
<gene>
    <name evidence="1" type="ORF">OKA104_LOCUS47562</name>
</gene>
<sequence>RFSLFTHSSQDLRFSPKVRTHSNPALIIPFHCQNSSSKHEQLTN</sequence>
<evidence type="ECO:0000313" key="2">
    <source>
        <dbReference type="Proteomes" id="UP000663881"/>
    </source>
</evidence>
<organism evidence="1 2">
    <name type="scientific">Adineta steineri</name>
    <dbReference type="NCBI Taxonomy" id="433720"/>
    <lineage>
        <taxon>Eukaryota</taxon>
        <taxon>Metazoa</taxon>
        <taxon>Spiralia</taxon>
        <taxon>Gnathifera</taxon>
        <taxon>Rotifera</taxon>
        <taxon>Eurotatoria</taxon>
        <taxon>Bdelloidea</taxon>
        <taxon>Adinetida</taxon>
        <taxon>Adinetidae</taxon>
        <taxon>Adineta</taxon>
    </lineage>
</organism>
<dbReference type="Proteomes" id="UP000663881">
    <property type="component" value="Unassembled WGS sequence"/>
</dbReference>
<name>A0A820JGZ1_9BILA</name>
<accession>A0A820JGZ1</accession>
<evidence type="ECO:0000313" key="1">
    <source>
        <dbReference type="EMBL" id="CAF4327064.1"/>
    </source>
</evidence>
<feature type="non-terminal residue" evidence="1">
    <location>
        <position position="1"/>
    </location>
</feature>
<dbReference type="AlphaFoldDB" id="A0A820JGZ1"/>
<protein>
    <submittedName>
        <fullName evidence="1">Uncharacterized protein</fullName>
    </submittedName>
</protein>
<comment type="caution">
    <text evidence="1">The sequence shown here is derived from an EMBL/GenBank/DDBJ whole genome shotgun (WGS) entry which is preliminary data.</text>
</comment>